<evidence type="ECO:0000256" key="2">
    <source>
        <dbReference type="ARBA" id="ARBA00022801"/>
    </source>
</evidence>
<dbReference type="PANTHER" id="PTHR42812">
    <property type="entry name" value="BETA-XYLOSIDASE"/>
    <property type="match status" value="1"/>
</dbReference>
<evidence type="ECO:0000256" key="6">
    <source>
        <dbReference type="RuleBase" id="RU361187"/>
    </source>
</evidence>
<dbReference type="InterPro" id="IPR023296">
    <property type="entry name" value="Glyco_hydro_beta-prop_sf"/>
</dbReference>
<dbReference type="InterPro" id="IPR051795">
    <property type="entry name" value="Glycosyl_Hydrlase_43"/>
</dbReference>
<dbReference type="CDD" id="cd18617">
    <property type="entry name" value="GH43_XynB-like"/>
    <property type="match status" value="1"/>
</dbReference>
<keyword evidence="3 6" id="KW-0326">Glycosidase</keyword>
<dbReference type="Gene3D" id="2.115.10.20">
    <property type="entry name" value="Glycosyl hydrolase domain, family 43"/>
    <property type="match status" value="1"/>
</dbReference>
<feature type="domain" description="Beta-xylosidase C-terminal Concanavalin A-like" evidence="7">
    <location>
        <begin position="333"/>
        <end position="548"/>
    </location>
</feature>
<evidence type="ECO:0000259" key="7">
    <source>
        <dbReference type="Pfam" id="PF17851"/>
    </source>
</evidence>
<reference evidence="8 9" key="1">
    <citation type="submission" date="2020-10" db="EMBL/GenBank/DDBJ databases">
        <title>Genome sequencing of Lactobacillus mucosae KCTC 21011.</title>
        <authorList>
            <person name="Kim J."/>
        </authorList>
    </citation>
    <scope>NUCLEOTIDE SEQUENCE [LARGE SCALE GENOMIC DNA]</scope>
    <source>
        <strain evidence="8 9">LM011</strain>
    </source>
</reference>
<evidence type="ECO:0000256" key="3">
    <source>
        <dbReference type="ARBA" id="ARBA00023295"/>
    </source>
</evidence>
<sequence>MSNSLGGKTMRTVKNPIIPGFYPDPSICKADDGYYLACSSFEMYPGIPIFFSTNLVDWEQIGYAMTKENGFHVRANTMTGGVMAPTIRYHNGTFYIINANFQDKGNFIVKTNDPRQGWSDPIWLDDIPGIDASLFFDDDDQAYIVGTGNVVPNGDQMEPGIYVCKYDIEKMKVISEAVPIWDSALRHAWSPEAPHMYKIGDYYYLMISEGGTEQNHAVTVARSKDIFSWFDGNPANPVLTNRNLGYNDVKLTNIGHADLIQGEHDEWYAVFLGSRTVDGFYKNLGRETFICPVEWQHGWPFFTPKTGRVEKEYQIPTDKFSLSTLHLTTNQVFDGTTLPLEFITWGTPYGRVYQNEANGLKLFCNKAMITPKLYWALDHEQNSSRETGISFVGRRQTSIDFQAEAKFSFTPRLENESAGFVIMQASNHQYRVEKRLLDGEMVLRLILTTSSMNTLPHMPGFKAVSNDKVLYQTKVSDEELVLGLKAIGQHYQFYVKDDAGIHELGDAQDGRLINPEEVGCMSGTIMGMFATGNGQDTDNTAIFKQFEYLPLS</sequence>
<keyword evidence="2 6" id="KW-0378">Hydrolase</keyword>
<dbReference type="InterPro" id="IPR013320">
    <property type="entry name" value="ConA-like_dom_sf"/>
</dbReference>
<accession>A0A7L9VS17</accession>
<evidence type="ECO:0000256" key="4">
    <source>
        <dbReference type="PIRSR" id="PIRSR606710-1"/>
    </source>
</evidence>
<evidence type="ECO:0000256" key="5">
    <source>
        <dbReference type="PIRSR" id="PIRSR606710-2"/>
    </source>
</evidence>
<dbReference type="InterPro" id="IPR006710">
    <property type="entry name" value="Glyco_hydro_43"/>
</dbReference>
<name>A0A7L9VS17_LIMMU</name>
<feature type="active site" description="Proton acceptor" evidence="4">
    <location>
        <position position="24"/>
    </location>
</feature>
<dbReference type="GO" id="GO:0005975">
    <property type="term" value="P:carbohydrate metabolic process"/>
    <property type="evidence" value="ECO:0007669"/>
    <property type="project" value="InterPro"/>
</dbReference>
<dbReference type="EMBL" id="CP062966">
    <property type="protein sequence ID" value="QOL70121.1"/>
    <property type="molecule type" value="Genomic_DNA"/>
</dbReference>
<feature type="active site" description="Proton donor" evidence="4">
    <location>
        <position position="192"/>
    </location>
</feature>
<organism evidence="8 9">
    <name type="scientific">Limosilactobacillus mucosae</name>
    <name type="common">Lactobacillus mucosae</name>
    <dbReference type="NCBI Taxonomy" id="97478"/>
    <lineage>
        <taxon>Bacteria</taxon>
        <taxon>Bacillati</taxon>
        <taxon>Bacillota</taxon>
        <taxon>Bacilli</taxon>
        <taxon>Lactobacillales</taxon>
        <taxon>Lactobacillaceae</taxon>
        <taxon>Limosilactobacillus</taxon>
    </lineage>
</organism>
<dbReference type="AlphaFoldDB" id="A0A7L9VS17"/>
<dbReference type="Pfam" id="PF17851">
    <property type="entry name" value="GH43_C2"/>
    <property type="match status" value="1"/>
</dbReference>
<dbReference type="Proteomes" id="UP000593929">
    <property type="component" value="Chromosome"/>
</dbReference>
<proteinExistence type="inferred from homology"/>
<protein>
    <submittedName>
        <fullName evidence="8">Glycoside hydrolase family 43 protein</fullName>
    </submittedName>
</protein>
<evidence type="ECO:0000256" key="1">
    <source>
        <dbReference type="ARBA" id="ARBA00009865"/>
    </source>
</evidence>
<dbReference type="SUPFAM" id="SSF49899">
    <property type="entry name" value="Concanavalin A-like lectins/glucanases"/>
    <property type="match status" value="1"/>
</dbReference>
<feature type="site" description="Important for catalytic activity, responsible for pKa modulation of the active site Glu and correct orientation of both the proton donor and substrate" evidence="5">
    <location>
        <position position="131"/>
    </location>
</feature>
<dbReference type="SUPFAM" id="SSF75005">
    <property type="entry name" value="Arabinanase/levansucrase/invertase"/>
    <property type="match status" value="1"/>
</dbReference>
<dbReference type="Pfam" id="PF04616">
    <property type="entry name" value="Glyco_hydro_43"/>
    <property type="match status" value="1"/>
</dbReference>
<evidence type="ECO:0000313" key="9">
    <source>
        <dbReference type="Proteomes" id="UP000593929"/>
    </source>
</evidence>
<dbReference type="PANTHER" id="PTHR42812:SF12">
    <property type="entry name" value="BETA-XYLOSIDASE-RELATED"/>
    <property type="match status" value="1"/>
</dbReference>
<evidence type="ECO:0000313" key="8">
    <source>
        <dbReference type="EMBL" id="QOL70121.1"/>
    </source>
</evidence>
<dbReference type="Gene3D" id="2.60.120.200">
    <property type="match status" value="1"/>
</dbReference>
<gene>
    <name evidence="8" type="ORF">LM011_02925</name>
</gene>
<dbReference type="InterPro" id="IPR041542">
    <property type="entry name" value="GH43_C2"/>
</dbReference>
<dbReference type="GO" id="GO:0004553">
    <property type="term" value="F:hydrolase activity, hydrolyzing O-glycosyl compounds"/>
    <property type="evidence" value="ECO:0007669"/>
    <property type="project" value="InterPro"/>
</dbReference>
<comment type="similarity">
    <text evidence="1 6">Belongs to the glycosyl hydrolase 43 family.</text>
</comment>